<accession>A0A5C3L4X6</accession>
<reference evidence="12 13" key="1">
    <citation type="journal article" date="2019" name="Nat. Ecol. Evol.">
        <title>Megaphylogeny resolves global patterns of mushroom evolution.</title>
        <authorList>
            <person name="Varga T."/>
            <person name="Krizsan K."/>
            <person name="Foldi C."/>
            <person name="Dima B."/>
            <person name="Sanchez-Garcia M."/>
            <person name="Sanchez-Ramirez S."/>
            <person name="Szollosi G.J."/>
            <person name="Szarkandi J.G."/>
            <person name="Papp V."/>
            <person name="Albert L."/>
            <person name="Andreopoulos W."/>
            <person name="Angelini C."/>
            <person name="Antonin V."/>
            <person name="Barry K.W."/>
            <person name="Bougher N.L."/>
            <person name="Buchanan P."/>
            <person name="Buyck B."/>
            <person name="Bense V."/>
            <person name="Catcheside P."/>
            <person name="Chovatia M."/>
            <person name="Cooper J."/>
            <person name="Damon W."/>
            <person name="Desjardin D."/>
            <person name="Finy P."/>
            <person name="Geml J."/>
            <person name="Haridas S."/>
            <person name="Hughes K."/>
            <person name="Justo A."/>
            <person name="Karasinski D."/>
            <person name="Kautmanova I."/>
            <person name="Kiss B."/>
            <person name="Kocsube S."/>
            <person name="Kotiranta H."/>
            <person name="LaButti K.M."/>
            <person name="Lechner B.E."/>
            <person name="Liimatainen K."/>
            <person name="Lipzen A."/>
            <person name="Lukacs Z."/>
            <person name="Mihaltcheva S."/>
            <person name="Morgado L.N."/>
            <person name="Niskanen T."/>
            <person name="Noordeloos M.E."/>
            <person name="Ohm R.A."/>
            <person name="Ortiz-Santana B."/>
            <person name="Ovrebo C."/>
            <person name="Racz N."/>
            <person name="Riley R."/>
            <person name="Savchenko A."/>
            <person name="Shiryaev A."/>
            <person name="Soop K."/>
            <person name="Spirin V."/>
            <person name="Szebenyi C."/>
            <person name="Tomsovsky M."/>
            <person name="Tulloss R.E."/>
            <person name="Uehling J."/>
            <person name="Grigoriev I.V."/>
            <person name="Vagvolgyi C."/>
            <person name="Papp T."/>
            <person name="Martin F.M."/>
            <person name="Miettinen O."/>
            <person name="Hibbett D.S."/>
            <person name="Nagy L.G."/>
        </authorList>
    </citation>
    <scope>NUCLEOTIDE SEQUENCE [LARGE SCALE GENOMIC DNA]</scope>
    <source>
        <strain evidence="12 13">CBS 121175</strain>
    </source>
</reference>
<evidence type="ECO:0000256" key="7">
    <source>
        <dbReference type="PIRNR" id="PIRNR001093"/>
    </source>
</evidence>
<dbReference type="Pfam" id="PF14845">
    <property type="entry name" value="Glycohydro_20b2"/>
    <property type="match status" value="1"/>
</dbReference>
<dbReference type="SUPFAM" id="SSF55545">
    <property type="entry name" value="beta-N-acetylhexosaminidase-like domain"/>
    <property type="match status" value="1"/>
</dbReference>
<evidence type="ECO:0000256" key="5">
    <source>
        <dbReference type="ARBA" id="ARBA00023180"/>
    </source>
</evidence>
<dbReference type="CDD" id="cd06562">
    <property type="entry name" value="GH20_HexA_HexB-like"/>
    <property type="match status" value="1"/>
</dbReference>
<feature type="active site" description="Proton donor" evidence="8">
    <location>
        <position position="342"/>
    </location>
</feature>
<keyword evidence="13" id="KW-1185">Reference proteome</keyword>
<dbReference type="InterPro" id="IPR017853">
    <property type="entry name" value="GH"/>
</dbReference>
<proteinExistence type="inferred from homology"/>
<dbReference type="Gene3D" id="3.20.20.80">
    <property type="entry name" value="Glycosidases"/>
    <property type="match status" value="1"/>
</dbReference>
<dbReference type="PRINTS" id="PR00738">
    <property type="entry name" value="GLHYDRLASE20"/>
</dbReference>
<keyword evidence="3 9" id="KW-0732">Signal</keyword>
<dbReference type="GO" id="GO:0004563">
    <property type="term" value="F:beta-N-acetylhexosaminidase activity"/>
    <property type="evidence" value="ECO:0007669"/>
    <property type="project" value="UniProtKB-EC"/>
</dbReference>
<dbReference type="PIRSF" id="PIRSF001093">
    <property type="entry name" value="B-hxosamndse_ab_euk"/>
    <property type="match status" value="1"/>
</dbReference>
<dbReference type="GO" id="GO:0030203">
    <property type="term" value="P:glycosaminoglycan metabolic process"/>
    <property type="evidence" value="ECO:0007669"/>
    <property type="project" value="TreeGrafter"/>
</dbReference>
<evidence type="ECO:0000256" key="2">
    <source>
        <dbReference type="ARBA" id="ARBA00006285"/>
    </source>
</evidence>
<comment type="catalytic activity">
    <reaction evidence="1 7">
        <text>Hydrolysis of terminal non-reducing N-acetyl-D-hexosamine residues in N-acetyl-beta-D-hexosaminides.</text>
        <dbReference type="EC" id="3.2.1.52"/>
    </reaction>
</comment>
<evidence type="ECO:0000259" key="10">
    <source>
        <dbReference type="Pfam" id="PF00728"/>
    </source>
</evidence>
<dbReference type="GO" id="GO:0005975">
    <property type="term" value="P:carbohydrate metabolic process"/>
    <property type="evidence" value="ECO:0007669"/>
    <property type="project" value="InterPro"/>
</dbReference>
<dbReference type="EC" id="3.2.1.52" evidence="7"/>
<dbReference type="InterPro" id="IPR015883">
    <property type="entry name" value="Glyco_hydro_20_cat"/>
</dbReference>
<dbReference type="FunFam" id="3.20.20.80:FF:000063">
    <property type="entry name" value="Beta-hexosaminidase"/>
    <property type="match status" value="1"/>
</dbReference>
<dbReference type="InterPro" id="IPR029019">
    <property type="entry name" value="HEX_eukaryotic_N"/>
</dbReference>
<feature type="chain" id="PRO_5022716192" description="Beta-hexosaminidase" evidence="9">
    <location>
        <begin position="21"/>
        <end position="568"/>
    </location>
</feature>
<comment type="similarity">
    <text evidence="2 7">Belongs to the glycosyl hydrolase 20 family.</text>
</comment>
<dbReference type="AlphaFoldDB" id="A0A5C3L4X6"/>
<evidence type="ECO:0000256" key="8">
    <source>
        <dbReference type="PIRSR" id="PIRSR001093-1"/>
    </source>
</evidence>
<dbReference type="Gene3D" id="3.30.379.10">
    <property type="entry name" value="Chitobiase/beta-hexosaminidase domain 2-like"/>
    <property type="match status" value="1"/>
</dbReference>
<evidence type="ECO:0000256" key="3">
    <source>
        <dbReference type="ARBA" id="ARBA00022729"/>
    </source>
</evidence>
<feature type="domain" description="Glycoside hydrolase family 20 catalytic" evidence="10">
    <location>
        <begin position="183"/>
        <end position="521"/>
    </location>
</feature>
<dbReference type="EMBL" id="ML210162">
    <property type="protein sequence ID" value="TFK27662.1"/>
    <property type="molecule type" value="Genomic_DNA"/>
</dbReference>
<dbReference type="InterPro" id="IPR029018">
    <property type="entry name" value="Hex-like_dom2"/>
</dbReference>
<keyword evidence="6 7" id="KW-0326">Glycosidase</keyword>
<dbReference type="OrthoDB" id="428480at2759"/>
<dbReference type="GO" id="GO:0016020">
    <property type="term" value="C:membrane"/>
    <property type="evidence" value="ECO:0007669"/>
    <property type="project" value="TreeGrafter"/>
</dbReference>
<evidence type="ECO:0000256" key="6">
    <source>
        <dbReference type="ARBA" id="ARBA00023295"/>
    </source>
</evidence>
<sequence>MRTFSLFFFLGLNALTHVYALWPQPKNLETGDIFIKLSPNFDIKFESDGIAEAPSDLIGAIGRTKQHLFEDRHRRLNEKRGECDLEVLQDATSISLLKLSVTKSSIEPIAVEAVKAISTRTEEYSLTLPADGSAATIVAESSLGLLRGLTTFEQLWYWLEEGQNGIVYSHQAPVVITNDKPSFPYRGLLLDTSRNFFPVKDILRTLDTMSMVKMTILHWHVVDSQSFPLEIPGYEEIAKKGAYSLEQRYTTDDVQHIVKYAAERGVDILMEIDTPGHTDSMSGAHPEHIACSKAQPWHDYAAQPPAGQLRISSQKTREWVADLFRNIAQTLPSTMFHTGGDEINMRCYLDDPQSREELAKEGFPVNDAGLNLALDQFTKVTHDALRQVKKTPVVWQEIALEHWLEHLGNDTIVTIWTNSDKAVHAINQGFRVVHAPSNYFYLDCGQGGWLGDWPNGNSWCDPFKTWQRALIFDPLEAIKPHQAHLVLGGQQMLWAEQTTPENMDPVIWPRAAASAEVFWSGALKGSDRTLLTALPRMHDLRFRMVQRGVKAITIQPYWCALHPGGCDA</sequence>
<evidence type="ECO:0000256" key="4">
    <source>
        <dbReference type="ARBA" id="ARBA00022801"/>
    </source>
</evidence>
<feature type="signal peptide" evidence="9">
    <location>
        <begin position="1"/>
        <end position="20"/>
    </location>
</feature>
<gene>
    <name evidence="12" type="ORF">FA15DRAFT_666123</name>
</gene>
<keyword evidence="5" id="KW-0325">Glycoprotein</keyword>
<dbReference type="Proteomes" id="UP000307440">
    <property type="component" value="Unassembled WGS sequence"/>
</dbReference>
<dbReference type="PANTHER" id="PTHR22600">
    <property type="entry name" value="BETA-HEXOSAMINIDASE"/>
    <property type="match status" value="1"/>
</dbReference>
<protein>
    <recommendedName>
        <fullName evidence="7">Beta-hexosaminidase</fullName>
        <ecNumber evidence="7">3.2.1.52</ecNumber>
    </recommendedName>
</protein>
<evidence type="ECO:0000256" key="9">
    <source>
        <dbReference type="SAM" id="SignalP"/>
    </source>
</evidence>
<dbReference type="SUPFAM" id="SSF51445">
    <property type="entry name" value="(Trans)glycosidases"/>
    <property type="match status" value="1"/>
</dbReference>
<keyword evidence="4 7" id="KW-0378">Hydrolase</keyword>
<dbReference type="STRING" id="230819.A0A5C3L4X6"/>
<feature type="domain" description="Beta-hexosaminidase eukaryotic type N-terminal" evidence="11">
    <location>
        <begin position="21"/>
        <end position="155"/>
    </location>
</feature>
<evidence type="ECO:0000256" key="1">
    <source>
        <dbReference type="ARBA" id="ARBA00001231"/>
    </source>
</evidence>
<evidence type="ECO:0000313" key="12">
    <source>
        <dbReference type="EMBL" id="TFK27662.1"/>
    </source>
</evidence>
<dbReference type="PANTHER" id="PTHR22600:SF26">
    <property type="entry name" value="BETA-N-ACETYLHEXOSAMINIDASE"/>
    <property type="match status" value="1"/>
</dbReference>
<evidence type="ECO:0000313" key="13">
    <source>
        <dbReference type="Proteomes" id="UP000307440"/>
    </source>
</evidence>
<dbReference type="InterPro" id="IPR025705">
    <property type="entry name" value="Beta_hexosaminidase_sua/sub"/>
</dbReference>
<dbReference type="Pfam" id="PF00728">
    <property type="entry name" value="Glyco_hydro_20"/>
    <property type="match status" value="1"/>
</dbReference>
<evidence type="ECO:0000259" key="11">
    <source>
        <dbReference type="Pfam" id="PF14845"/>
    </source>
</evidence>
<name>A0A5C3L4X6_COPMA</name>
<organism evidence="12 13">
    <name type="scientific">Coprinopsis marcescibilis</name>
    <name type="common">Agaric fungus</name>
    <name type="synonym">Psathyrella marcescibilis</name>
    <dbReference type="NCBI Taxonomy" id="230819"/>
    <lineage>
        <taxon>Eukaryota</taxon>
        <taxon>Fungi</taxon>
        <taxon>Dikarya</taxon>
        <taxon>Basidiomycota</taxon>
        <taxon>Agaricomycotina</taxon>
        <taxon>Agaricomycetes</taxon>
        <taxon>Agaricomycetidae</taxon>
        <taxon>Agaricales</taxon>
        <taxon>Agaricineae</taxon>
        <taxon>Psathyrellaceae</taxon>
        <taxon>Coprinopsis</taxon>
    </lineage>
</organism>